<reference evidence="3 4" key="1">
    <citation type="submission" date="2019-04" db="EMBL/GenBank/DDBJ databases">
        <title>Comparative genomics and transcriptomics to analyze fruiting body development in filamentous ascomycetes.</title>
        <authorList>
            <consortium name="DOE Joint Genome Institute"/>
            <person name="Lutkenhaus R."/>
            <person name="Traeger S."/>
            <person name="Breuer J."/>
            <person name="Kuo A."/>
            <person name="Lipzen A."/>
            <person name="Pangilinan J."/>
            <person name="Dilworth D."/>
            <person name="Sandor L."/>
            <person name="Poggeler S."/>
            <person name="Barry K."/>
            <person name="Grigoriev I.V."/>
            <person name="Nowrousian M."/>
        </authorList>
    </citation>
    <scope>NUCLEOTIDE SEQUENCE [LARGE SCALE GENOMIC DNA]</scope>
    <source>
        <strain evidence="3 4">CBS 389.68</strain>
    </source>
</reference>
<dbReference type="InterPro" id="IPR006966">
    <property type="entry name" value="Peroxin-3"/>
</dbReference>
<dbReference type="Pfam" id="PF04882">
    <property type="entry name" value="Peroxin-3"/>
    <property type="match status" value="1"/>
</dbReference>
<keyword evidence="2" id="KW-1133">Transmembrane helix</keyword>
<sequence length="490" mass="54049">MFRATRDFVKRHRTNLAFGFGIVGAGYVAVQYIGSKLSEARTRMMSDRVARENIHRRFQQNQEDCTFTVLGLLPTATGNIVRDLPVEKLTAELQKKKAARIAKSAPPTDVGSEASAIPGTPTLTSSMTEDDGQSLKSFASESFVAVKESDIASVAGTEQSTDNPTRDRAPRKTKLQLWEEIKISSITRSFTLLYTLTLLTLLTRIQLNLLGRKNYLSSVVSLAERDNDPTIRLESHDDVAGSGNGADVETNQYLTFSWWLLHRGWRLLKERVDAAAKEVFGPLNPRDTISLSKFREMATEVRRIVEFPSAEQQTGSTPGSHWLPYLLPPAEDELKVLAESGTIDPDAPPEKLSTELRRLLDETSDLIESPMAANVLANMLNIGFDVLMEEKLATGAFRTQSKLGITSDEMFEGKPRIEEVEDSESSTTKLVSVLAVLAKQAHVIGGGGGENEYLKAMETGTELEGFSALVYSSNFEFAVRLGQGEELPRK</sequence>
<dbReference type="Proteomes" id="UP000298138">
    <property type="component" value="Unassembled WGS sequence"/>
</dbReference>
<dbReference type="GO" id="GO:0030674">
    <property type="term" value="F:protein-macromolecule adaptor activity"/>
    <property type="evidence" value="ECO:0007669"/>
    <property type="project" value="TreeGrafter"/>
</dbReference>
<feature type="region of interest" description="Disordered" evidence="1">
    <location>
        <begin position="100"/>
        <end position="131"/>
    </location>
</feature>
<gene>
    <name evidence="3" type="ORF">EX30DRAFT_331493</name>
</gene>
<keyword evidence="4" id="KW-1185">Reference proteome</keyword>
<dbReference type="PANTHER" id="PTHR28080">
    <property type="entry name" value="PEROXISOMAL BIOGENESIS FACTOR 3"/>
    <property type="match status" value="1"/>
</dbReference>
<dbReference type="InParanoid" id="A0A4V3SIQ7"/>
<evidence type="ECO:0000313" key="3">
    <source>
        <dbReference type="EMBL" id="TGZ81095.1"/>
    </source>
</evidence>
<organism evidence="3 4">
    <name type="scientific">Ascodesmis nigricans</name>
    <dbReference type="NCBI Taxonomy" id="341454"/>
    <lineage>
        <taxon>Eukaryota</taxon>
        <taxon>Fungi</taxon>
        <taxon>Dikarya</taxon>
        <taxon>Ascomycota</taxon>
        <taxon>Pezizomycotina</taxon>
        <taxon>Pezizomycetes</taxon>
        <taxon>Pezizales</taxon>
        <taxon>Ascodesmidaceae</taxon>
        <taxon>Ascodesmis</taxon>
    </lineage>
</organism>
<dbReference type="GO" id="GO:0005778">
    <property type="term" value="C:peroxisomal membrane"/>
    <property type="evidence" value="ECO:0007669"/>
    <property type="project" value="InterPro"/>
</dbReference>
<name>A0A4V3SIQ7_9PEZI</name>
<keyword evidence="2" id="KW-0812">Transmembrane</keyword>
<evidence type="ECO:0000313" key="4">
    <source>
        <dbReference type="Proteomes" id="UP000298138"/>
    </source>
</evidence>
<accession>A0A4V3SIQ7</accession>
<dbReference type="FunCoup" id="A0A4V3SIQ7">
    <property type="interactions" value="182"/>
</dbReference>
<dbReference type="AlphaFoldDB" id="A0A4V3SIQ7"/>
<evidence type="ECO:0000256" key="2">
    <source>
        <dbReference type="SAM" id="Phobius"/>
    </source>
</evidence>
<dbReference type="OrthoDB" id="45930at2759"/>
<proteinExistence type="predicted"/>
<dbReference type="PANTHER" id="PTHR28080:SF1">
    <property type="entry name" value="PEROXISOMAL BIOGENESIS FACTOR 3"/>
    <property type="match status" value="1"/>
</dbReference>
<dbReference type="GO" id="GO:0045046">
    <property type="term" value="P:protein import into peroxisome membrane"/>
    <property type="evidence" value="ECO:0007669"/>
    <property type="project" value="TreeGrafter"/>
</dbReference>
<dbReference type="STRING" id="341454.A0A4V3SIQ7"/>
<evidence type="ECO:0000256" key="1">
    <source>
        <dbReference type="SAM" id="MobiDB-lite"/>
    </source>
</evidence>
<dbReference type="EMBL" id="ML220121">
    <property type="protein sequence ID" value="TGZ81095.1"/>
    <property type="molecule type" value="Genomic_DNA"/>
</dbReference>
<keyword evidence="2" id="KW-0472">Membrane</keyword>
<protein>
    <submittedName>
        <fullName evidence="3">Peroxin-3</fullName>
    </submittedName>
</protein>
<feature type="transmembrane region" description="Helical" evidence="2">
    <location>
        <begin position="16"/>
        <end position="34"/>
    </location>
</feature>